<comment type="function">
    <text evidence="3">Specifically methylates the guanine in position 966 of 16S rRNA in the assembled 30S particle.</text>
</comment>
<comment type="caution">
    <text evidence="4">The sequence shown here is derived from an EMBL/GenBank/DDBJ whole genome shotgun (WGS) entry which is preliminary data.</text>
</comment>
<evidence type="ECO:0000256" key="1">
    <source>
        <dbReference type="ARBA" id="ARBA00022603"/>
    </source>
</evidence>
<dbReference type="Pfam" id="PF03602">
    <property type="entry name" value="Cons_hypoth95"/>
    <property type="match status" value="1"/>
</dbReference>
<keyword evidence="3" id="KW-0949">S-adenosyl-L-methionine</keyword>
<comment type="similarity">
    <text evidence="3">Belongs to the methyltransferase superfamily. RsmD family.</text>
</comment>
<dbReference type="EMBL" id="JSZA02000332">
    <property type="protein sequence ID" value="TGN99821.1"/>
    <property type="molecule type" value="Genomic_DNA"/>
</dbReference>
<evidence type="ECO:0000313" key="5">
    <source>
        <dbReference type="Proteomes" id="UP000030428"/>
    </source>
</evidence>
<gene>
    <name evidence="4" type="ORF">PN36_33240</name>
</gene>
<keyword evidence="2 3" id="KW-0808">Transferase</keyword>
<dbReference type="Proteomes" id="UP000030428">
    <property type="component" value="Unassembled WGS sequence"/>
</dbReference>
<dbReference type="InterPro" id="IPR004398">
    <property type="entry name" value="RNA_MeTrfase_RsmD"/>
</dbReference>
<name>A0A4E0QX12_9GAMM</name>
<dbReference type="PANTHER" id="PTHR43542:SF1">
    <property type="entry name" value="METHYLTRANSFERASE"/>
    <property type="match status" value="1"/>
</dbReference>
<comment type="catalytic activity">
    <reaction evidence="3">
        <text>guanosine(966) in 16S rRNA + S-adenosyl-L-methionine = N(2)-methylguanosine(966) in 16S rRNA + S-adenosyl-L-homocysteine + H(+)</text>
        <dbReference type="Rhea" id="RHEA:23548"/>
        <dbReference type="Rhea" id="RHEA-COMP:10211"/>
        <dbReference type="Rhea" id="RHEA-COMP:10212"/>
        <dbReference type="ChEBI" id="CHEBI:15378"/>
        <dbReference type="ChEBI" id="CHEBI:57856"/>
        <dbReference type="ChEBI" id="CHEBI:59789"/>
        <dbReference type="ChEBI" id="CHEBI:74269"/>
        <dbReference type="ChEBI" id="CHEBI:74481"/>
        <dbReference type="EC" id="2.1.1.171"/>
    </reaction>
</comment>
<dbReference type="GO" id="GO:0052913">
    <property type="term" value="F:16S rRNA (guanine(966)-N(2))-methyltransferase activity"/>
    <property type="evidence" value="ECO:0007669"/>
    <property type="project" value="UniProtKB-EC"/>
</dbReference>
<dbReference type="EC" id="2.1.1.171" evidence="3"/>
<keyword evidence="1 3" id="KW-0489">Methyltransferase</keyword>
<dbReference type="NCBIfam" id="TIGR00095">
    <property type="entry name" value="16S rRNA (guanine(966)-N(2))-methyltransferase RsmD"/>
    <property type="match status" value="1"/>
</dbReference>
<dbReference type="SUPFAM" id="SSF53335">
    <property type="entry name" value="S-adenosyl-L-methionine-dependent methyltransferases"/>
    <property type="match status" value="1"/>
</dbReference>
<dbReference type="PANTHER" id="PTHR43542">
    <property type="entry name" value="METHYLTRANSFERASE"/>
    <property type="match status" value="1"/>
</dbReference>
<evidence type="ECO:0000313" key="4">
    <source>
        <dbReference type="EMBL" id="TGN99821.1"/>
    </source>
</evidence>
<proteinExistence type="inferred from homology"/>
<accession>A0A4E0QX12</accession>
<keyword evidence="5" id="KW-1185">Reference proteome</keyword>
<dbReference type="Gene3D" id="3.40.50.150">
    <property type="entry name" value="Vaccinia Virus protein VP39"/>
    <property type="match status" value="1"/>
</dbReference>
<evidence type="ECO:0000256" key="3">
    <source>
        <dbReference type="PIRNR" id="PIRNR004553"/>
    </source>
</evidence>
<keyword evidence="3" id="KW-0698">rRNA processing</keyword>
<dbReference type="CDD" id="cd02440">
    <property type="entry name" value="AdoMet_MTases"/>
    <property type="match status" value="1"/>
</dbReference>
<dbReference type="PIRSF" id="PIRSF004553">
    <property type="entry name" value="CHP00095"/>
    <property type="match status" value="1"/>
</dbReference>
<reference evidence="4 5" key="1">
    <citation type="journal article" date="2016" name="Front. Microbiol.">
        <title>Single-Cell (Meta-)Genomics of a Dimorphic Candidatus Thiomargarita nelsonii Reveals Genomic Plasticity.</title>
        <authorList>
            <person name="Flood B.E."/>
            <person name="Fliss P."/>
            <person name="Jones D.S."/>
            <person name="Dick G.J."/>
            <person name="Jain S."/>
            <person name="Kaster A.K."/>
            <person name="Winkel M."/>
            <person name="Mussmann M."/>
            <person name="Bailey J."/>
        </authorList>
    </citation>
    <scope>NUCLEOTIDE SEQUENCE [LARGE SCALE GENOMIC DNA]</scope>
    <source>
        <strain evidence="4">Hydrate Ridge</strain>
    </source>
</reference>
<dbReference type="AlphaFoldDB" id="A0A4E0QX12"/>
<sequence>MKGKIRIIGGQWRGRKLQVPEKPGLRPTPNRVRETLFNWLAMDLPGSRCLDLFAGTGALGIEAASRGAKQVLLVEKERDVVQGLKQQVATFAPDIEILCADVLQFLKRTPETFDIIFLAPPYGHDLLRPTCPLLEEGGWLSPHALIYLETERRFGEPSLPATWQVIRRQKVGQVAGFLVVRE</sequence>
<evidence type="ECO:0000256" key="2">
    <source>
        <dbReference type="ARBA" id="ARBA00022679"/>
    </source>
</evidence>
<dbReference type="InterPro" id="IPR029063">
    <property type="entry name" value="SAM-dependent_MTases_sf"/>
</dbReference>
<protein>
    <recommendedName>
        <fullName evidence="3">Ribosomal RNA small subunit methyltransferase D</fullName>
        <ecNumber evidence="3">2.1.1.171</ecNumber>
    </recommendedName>
</protein>
<organism evidence="4 5">
    <name type="scientific">Candidatus Thiomargarita nelsonii</name>
    <dbReference type="NCBI Taxonomy" id="1003181"/>
    <lineage>
        <taxon>Bacteria</taxon>
        <taxon>Pseudomonadati</taxon>
        <taxon>Pseudomonadota</taxon>
        <taxon>Gammaproteobacteria</taxon>
        <taxon>Thiotrichales</taxon>
        <taxon>Thiotrichaceae</taxon>
        <taxon>Thiomargarita</taxon>
    </lineage>
</organism>